<dbReference type="InterPro" id="IPR023214">
    <property type="entry name" value="HAD_sf"/>
</dbReference>
<dbReference type="Gene3D" id="3.40.50.1000">
    <property type="entry name" value="HAD superfamily/HAD-like"/>
    <property type="match status" value="1"/>
</dbReference>
<name>A0ABU2V1A8_9ACTN</name>
<reference evidence="2" key="1">
    <citation type="submission" date="2023-07" db="EMBL/GenBank/DDBJ databases">
        <title>30 novel species of actinomycetes from the DSMZ collection.</title>
        <authorList>
            <person name="Nouioui I."/>
        </authorList>
    </citation>
    <scope>NUCLEOTIDE SEQUENCE [LARGE SCALE GENOMIC DNA]</scope>
    <source>
        <strain evidence="2">DSM 41640</strain>
    </source>
</reference>
<sequence>MSHPVLPSWRDGRTRTALLRFVEEVTTPGENFLEPPDRVAVFDNDGTLWPERPMPVQLHYLTERWRQMAQADPALADHEPYASVLAGDPSWIASVIADHYAGDDTRLPVLAEAVIATQRGLDTDTVADMMRDFFRTAQHPVLRRAYAACAYQPMLELLSYLREREFSTVIVSGGGRDFMRVIAAEVYGVRPEQVIGSTADASWSVTQRTVVYGDAIRVLDDGPEKPVQIWSRLGRRPVLACGNSNGDMEMLMYACSARHGLALLIHHDDETRDDIPYDAGAERALAEAGRHAWLTVSVRNDWARLYPDAP</sequence>
<dbReference type="Pfam" id="PF12710">
    <property type="entry name" value="HAD"/>
    <property type="match status" value="1"/>
</dbReference>
<dbReference type="CDD" id="cd01427">
    <property type="entry name" value="HAD_like"/>
    <property type="match status" value="1"/>
</dbReference>
<accession>A0ABU2V1A8</accession>
<dbReference type="GO" id="GO:0016787">
    <property type="term" value="F:hydrolase activity"/>
    <property type="evidence" value="ECO:0007669"/>
    <property type="project" value="UniProtKB-KW"/>
</dbReference>
<dbReference type="EC" id="3.1.3.-" evidence="1"/>
<dbReference type="SUPFAM" id="SSF56784">
    <property type="entry name" value="HAD-like"/>
    <property type="match status" value="1"/>
</dbReference>
<evidence type="ECO:0000313" key="2">
    <source>
        <dbReference type="Proteomes" id="UP001183824"/>
    </source>
</evidence>
<proteinExistence type="predicted"/>
<comment type="caution">
    <text evidence="1">The sequence shown here is derived from an EMBL/GenBank/DDBJ whole genome shotgun (WGS) entry which is preliminary data.</text>
</comment>
<dbReference type="EMBL" id="JAVREZ010000001">
    <property type="protein sequence ID" value="MDT0479080.1"/>
    <property type="molecule type" value="Genomic_DNA"/>
</dbReference>
<keyword evidence="1" id="KW-0378">Hydrolase</keyword>
<dbReference type="RefSeq" id="WP_311712470.1">
    <property type="nucleotide sequence ID" value="NZ_JAVREZ010000001.1"/>
</dbReference>
<evidence type="ECO:0000313" key="1">
    <source>
        <dbReference type="EMBL" id="MDT0479080.1"/>
    </source>
</evidence>
<dbReference type="InterPro" id="IPR036412">
    <property type="entry name" value="HAD-like_sf"/>
</dbReference>
<gene>
    <name evidence="1" type="ORF">RNB18_02555</name>
</gene>
<keyword evidence="2" id="KW-1185">Reference proteome</keyword>
<dbReference type="Proteomes" id="UP001183824">
    <property type="component" value="Unassembled WGS sequence"/>
</dbReference>
<protein>
    <submittedName>
        <fullName evidence="1">HAD family hydrolase</fullName>
        <ecNumber evidence="1">3.1.3.-</ecNumber>
    </submittedName>
</protein>
<organism evidence="1 2">
    <name type="scientific">Streptomyces doebereineriae</name>
    <dbReference type="NCBI Taxonomy" id="3075528"/>
    <lineage>
        <taxon>Bacteria</taxon>
        <taxon>Bacillati</taxon>
        <taxon>Actinomycetota</taxon>
        <taxon>Actinomycetes</taxon>
        <taxon>Kitasatosporales</taxon>
        <taxon>Streptomycetaceae</taxon>
        <taxon>Streptomyces</taxon>
    </lineage>
</organism>